<reference evidence="1" key="1">
    <citation type="submission" date="2021-03" db="EMBL/GenBank/DDBJ databases">
        <authorList>
            <person name="Wang G."/>
        </authorList>
    </citation>
    <scope>NUCLEOTIDE SEQUENCE</scope>
    <source>
        <strain evidence="1">KCTC 12899</strain>
    </source>
</reference>
<accession>A0A8J7U7R5</accession>
<keyword evidence="2" id="KW-1185">Reference proteome</keyword>
<evidence type="ECO:0000313" key="2">
    <source>
        <dbReference type="Proteomes" id="UP000664417"/>
    </source>
</evidence>
<dbReference type="EMBL" id="JAFREP010000043">
    <property type="protein sequence ID" value="MBO1322813.1"/>
    <property type="molecule type" value="Genomic_DNA"/>
</dbReference>
<dbReference type="RefSeq" id="WP_207862784.1">
    <property type="nucleotide sequence ID" value="NZ_JAFREP010000043.1"/>
</dbReference>
<gene>
    <name evidence="1" type="ORF">J3U88_30380</name>
</gene>
<organism evidence="1 2">
    <name type="scientific">Acanthopleuribacter pedis</name>
    <dbReference type="NCBI Taxonomy" id="442870"/>
    <lineage>
        <taxon>Bacteria</taxon>
        <taxon>Pseudomonadati</taxon>
        <taxon>Acidobacteriota</taxon>
        <taxon>Holophagae</taxon>
        <taxon>Acanthopleuribacterales</taxon>
        <taxon>Acanthopleuribacteraceae</taxon>
        <taxon>Acanthopleuribacter</taxon>
    </lineage>
</organism>
<protein>
    <submittedName>
        <fullName evidence="1">Uncharacterized protein</fullName>
    </submittedName>
</protein>
<name>A0A8J7U7R5_9BACT</name>
<proteinExistence type="predicted"/>
<sequence>MESLLSGAFEIKVVAPDPPPPSPGLDPFAEQSEISPRDLYFNLLNQTLDAITDAIECDLLAPGEMVRCPEPPPPVTRVDRTTLVRRFHADHLPPGCFRMVEGMLTGFGYLFVPLFDYEIKGSGITEATFRAPYPPLLGPLPFPVTRKPSRTTMPYIDDLYIIVDFETAVAAQERAAFIAGFKTWEQLLVGGFRMTGDPQSWSNIAASEVAFVSPDRLQWNTETLLAHPACFHLLLNMLSRRHQSHPIREVSIG</sequence>
<dbReference type="Proteomes" id="UP000664417">
    <property type="component" value="Unassembled WGS sequence"/>
</dbReference>
<dbReference type="AlphaFoldDB" id="A0A8J7U7R5"/>
<evidence type="ECO:0000313" key="1">
    <source>
        <dbReference type="EMBL" id="MBO1322813.1"/>
    </source>
</evidence>
<comment type="caution">
    <text evidence="1">The sequence shown here is derived from an EMBL/GenBank/DDBJ whole genome shotgun (WGS) entry which is preliminary data.</text>
</comment>